<dbReference type="InterPro" id="IPR001810">
    <property type="entry name" value="F-box_dom"/>
</dbReference>
<organism evidence="2 3">
    <name type="scientific">Moniliophthora roreri</name>
    <name type="common">Frosty pod rot fungus</name>
    <name type="synonym">Monilia roreri</name>
    <dbReference type="NCBI Taxonomy" id="221103"/>
    <lineage>
        <taxon>Eukaryota</taxon>
        <taxon>Fungi</taxon>
        <taxon>Dikarya</taxon>
        <taxon>Basidiomycota</taxon>
        <taxon>Agaricomycotina</taxon>
        <taxon>Agaricomycetes</taxon>
        <taxon>Agaricomycetidae</taxon>
        <taxon>Agaricales</taxon>
        <taxon>Marasmiineae</taxon>
        <taxon>Marasmiaceae</taxon>
        <taxon>Moniliophthora</taxon>
    </lineage>
</organism>
<comment type="caution">
    <text evidence="2">The sequence shown here is derived from an EMBL/GenBank/DDBJ whole genome shotgun (WGS) entry which is preliminary data.</text>
</comment>
<accession>A0A0W0G4P6</accession>
<name>A0A0W0G4P6_MONRR</name>
<dbReference type="Proteomes" id="UP000054988">
    <property type="component" value="Unassembled WGS sequence"/>
</dbReference>
<reference evidence="2 3" key="1">
    <citation type="submission" date="2015-12" db="EMBL/GenBank/DDBJ databases">
        <title>Draft genome sequence of Moniliophthora roreri, the causal agent of frosty pod rot of cacao.</title>
        <authorList>
            <person name="Aime M.C."/>
            <person name="Diaz-Valderrama J.R."/>
            <person name="Kijpornyongpan T."/>
            <person name="Phillips-Mora W."/>
        </authorList>
    </citation>
    <scope>NUCLEOTIDE SEQUENCE [LARGE SCALE GENOMIC DNA]</scope>
    <source>
        <strain evidence="2 3">MCA 2952</strain>
    </source>
</reference>
<proteinExistence type="predicted"/>
<evidence type="ECO:0000259" key="1">
    <source>
        <dbReference type="Pfam" id="PF12937"/>
    </source>
</evidence>
<dbReference type="Gene3D" id="1.20.1280.50">
    <property type="match status" value="1"/>
</dbReference>
<gene>
    <name evidence="2" type="ORF">WG66_3853</name>
</gene>
<protein>
    <recommendedName>
        <fullName evidence="1">F-box domain-containing protein</fullName>
    </recommendedName>
</protein>
<dbReference type="AlphaFoldDB" id="A0A0W0G4P6"/>
<feature type="domain" description="F-box" evidence="1">
    <location>
        <begin position="107"/>
        <end position="159"/>
    </location>
</feature>
<sequence length="410" mass="47437">MSLLTLDKHLQETTVELCDQCHLSYPSFSSPLLAEAGKYLVQHADNETPLDHEIPYLSEALRGARAELEGCRLELRKTRDVVHKLEERQRCLQDMTERLRGMVEFSIRRLPPEVLSRVFVIAQQERDESWSSCQVPLTLGQVCSQWRAITHSDPRLWSYIQVNFRVDDDKLAAHKILEWTKLCLKKSLPKPIQIDFTTPDPDDCEGEDGECCYQGELHWPVLAEFLSNCDKWEAADLILWPCDRIIFPHPMPMLESLFIDVQTTAMTFWNPPTRTESLSAPRLSYLRLGGLECKVLKQVDLNTLTRLTMEDYHTDTLFHILKHSSNLREVEVMGERNELLHYQHEYGSPVTSQLQTLKTAFSYSMGDFFHPCLLPEHVFTPCHGVHGERWIQTGKYPNSPIHLTFFTSLN</sequence>
<dbReference type="Pfam" id="PF12937">
    <property type="entry name" value="F-box-like"/>
    <property type="match status" value="1"/>
</dbReference>
<evidence type="ECO:0000313" key="3">
    <source>
        <dbReference type="Proteomes" id="UP000054988"/>
    </source>
</evidence>
<dbReference type="EMBL" id="LATX01001139">
    <property type="protein sequence ID" value="KTB43555.1"/>
    <property type="molecule type" value="Genomic_DNA"/>
</dbReference>
<evidence type="ECO:0000313" key="2">
    <source>
        <dbReference type="EMBL" id="KTB43555.1"/>
    </source>
</evidence>